<evidence type="ECO:0000256" key="1">
    <source>
        <dbReference type="SAM" id="Phobius"/>
    </source>
</evidence>
<protein>
    <recommendedName>
        <fullName evidence="4">L-type lectin-like domain-containing protein</fullName>
    </recommendedName>
</protein>
<feature type="transmembrane region" description="Helical" evidence="1">
    <location>
        <begin position="378"/>
        <end position="398"/>
    </location>
</feature>
<dbReference type="SUPFAM" id="SSF49899">
    <property type="entry name" value="Concanavalin A-like lectins/glucanases"/>
    <property type="match status" value="1"/>
</dbReference>
<dbReference type="Gene3D" id="2.60.120.200">
    <property type="match status" value="1"/>
</dbReference>
<name>A0A086J1B8_NEMA1</name>
<evidence type="ECO:0008006" key="4">
    <source>
        <dbReference type="Google" id="ProtNLM"/>
    </source>
</evidence>
<dbReference type="GeneID" id="77676898"/>
<gene>
    <name evidence="2" type="ORF">NESG_01925</name>
</gene>
<dbReference type="EMBL" id="AKIJ01000004">
    <property type="protein sequence ID" value="KFG25936.1"/>
    <property type="molecule type" value="Genomic_DNA"/>
</dbReference>
<keyword evidence="1" id="KW-1133">Transmembrane helix</keyword>
<reference evidence="2 3" key="1">
    <citation type="journal article" date="2014" name="Genome Announc.">
        <title>Genome Sequence of the Microsporidian Species Nematocida sp1 Strain ERTm6 (ATCC PRA-372).</title>
        <authorList>
            <person name="Bakowski M.A."/>
            <person name="Priest M."/>
            <person name="Young S."/>
            <person name="Cuomo C.A."/>
            <person name="Troemel E.R."/>
        </authorList>
    </citation>
    <scope>NUCLEOTIDE SEQUENCE [LARGE SCALE GENOMIC DNA]</scope>
    <source>
        <strain evidence="2 3">ERTm6</strain>
    </source>
</reference>
<accession>A0A086J1B8</accession>
<dbReference type="HOGENOM" id="CLU_056396_0_0_1"/>
<evidence type="ECO:0000313" key="2">
    <source>
        <dbReference type="EMBL" id="KFG25936.1"/>
    </source>
</evidence>
<sequence>MILIVCYGNHSYKYFLVTHNIMQPRVISGLIGLLAVKYSVCKFSEKKLQGLEMTDTAARLYNGIKENNEWSLRNGNSGSIVNFKNKNTQEDEWSLEITFKVPTLKYPEFAGIYAWYTEDPVRHGGFKGAKGKFNGIVAGLEFIGKGVDIIVSVNHGETDYTELAPDTIELKDSPDPNIFKDKNTLTLKIISTEKNFKIEIYDKDKNLIYDRVRYTQMAEISSRLSGKYFGLTTDYAASVKNAFKLVSASLYKREEHPEYDPNAYNADINETIPRLPHEIDPTEDMQHIISGIEHLTKYLRIVMGDPQGKPIADNVMYVKKVTNFMVAHILEVRDGLKSLIDVTKKHAQQEEGHRQELFYLVQNMNIKLTEMNKKGHNISVTAMISMGCGLFAVGFLLGKRFSPIKKMSLH</sequence>
<keyword evidence="3" id="KW-1185">Reference proteome</keyword>
<keyword evidence="1" id="KW-0812">Transmembrane</keyword>
<evidence type="ECO:0000313" key="3">
    <source>
        <dbReference type="Proteomes" id="UP000054524"/>
    </source>
</evidence>
<dbReference type="RefSeq" id="XP_052904491.1">
    <property type="nucleotide sequence ID" value="XM_053049541.1"/>
</dbReference>
<comment type="caution">
    <text evidence="2">The sequence shown here is derived from an EMBL/GenBank/DDBJ whole genome shotgun (WGS) entry which is preliminary data.</text>
</comment>
<dbReference type="Proteomes" id="UP000054524">
    <property type="component" value="Unassembled WGS sequence"/>
</dbReference>
<dbReference type="InterPro" id="IPR013320">
    <property type="entry name" value="ConA-like_dom_sf"/>
</dbReference>
<dbReference type="OrthoDB" id="2187573at2759"/>
<proteinExistence type="predicted"/>
<dbReference type="AlphaFoldDB" id="A0A086J1B8"/>
<organism evidence="2 3">
    <name type="scientific">Nematocida ausubeli (strain ATCC PRA-371 / ERTm2)</name>
    <name type="common">Nematode killer fungus</name>
    <dbReference type="NCBI Taxonomy" id="1913371"/>
    <lineage>
        <taxon>Eukaryota</taxon>
        <taxon>Fungi</taxon>
        <taxon>Fungi incertae sedis</taxon>
        <taxon>Microsporidia</taxon>
        <taxon>Nematocida</taxon>
    </lineage>
</organism>
<keyword evidence="1" id="KW-0472">Membrane</keyword>